<dbReference type="RefSeq" id="WP_255159389.1">
    <property type="nucleotide sequence ID" value="NZ_CP101497.1"/>
</dbReference>
<evidence type="ECO:0000259" key="1">
    <source>
        <dbReference type="PROSITE" id="PS51704"/>
    </source>
</evidence>
<gene>
    <name evidence="2" type="ORF">NNL39_11360</name>
</gene>
<dbReference type="PANTHER" id="PTHR43805">
    <property type="entry name" value="GLYCEROPHOSPHORYL DIESTER PHOSPHODIESTERASE"/>
    <property type="match status" value="1"/>
</dbReference>
<dbReference type="Pfam" id="PF03009">
    <property type="entry name" value="GDPD"/>
    <property type="match status" value="1"/>
</dbReference>
<dbReference type="PROSITE" id="PS51704">
    <property type="entry name" value="GP_PDE"/>
    <property type="match status" value="1"/>
</dbReference>
<evidence type="ECO:0000313" key="3">
    <source>
        <dbReference type="Proteomes" id="UP001060039"/>
    </source>
</evidence>
<dbReference type="Gene3D" id="3.20.20.190">
    <property type="entry name" value="Phosphatidylinositol (PI) phosphodiesterase"/>
    <property type="match status" value="1"/>
</dbReference>
<dbReference type="Proteomes" id="UP001060039">
    <property type="component" value="Chromosome"/>
</dbReference>
<dbReference type="InterPro" id="IPR030395">
    <property type="entry name" value="GP_PDE_dom"/>
</dbReference>
<protein>
    <submittedName>
        <fullName evidence="2">Glycerophosphodiester phosphodiesterase</fullName>
    </submittedName>
</protein>
<dbReference type="EMBL" id="CP101497">
    <property type="protein sequence ID" value="UTT62246.1"/>
    <property type="molecule type" value="Genomic_DNA"/>
</dbReference>
<reference evidence="2" key="1">
    <citation type="submission" date="2022-07" db="EMBL/GenBank/DDBJ databases">
        <title>Taxonomic analysis of Microcella humidisoli nov. sp., isolated from riverside soil.</title>
        <authorList>
            <person name="Molina K.M."/>
            <person name="Kim S.B."/>
        </authorList>
    </citation>
    <scope>NUCLEOTIDE SEQUENCE</scope>
    <source>
        <strain evidence="2">MMS21-STM10</strain>
    </source>
</reference>
<proteinExistence type="predicted"/>
<sequence length="254" mass="26810">MSTAGLAYFEPAVPRVLAHRGLALEAPENSLLAFAHALALGVTHIETDVHASADGIAVIAHDTDLTRVAGRPDRVDALMVAELAALDLGEGQHLPTLAEALDAFPEARFNIDLKSAQAVQPTVDAIRSARAEHRVLLTSFSERRRRAALALLPQVATSASGPRFAAALLSSVVRGGPLVRAALRGLHAVQIPVRALGLDTVSPARIRAFHAAGVEVHVWTINESAEMTRLLALGVDGIVTDRADRALEVVATLE</sequence>
<name>A0ABY5FVR0_9MICO</name>
<dbReference type="InterPro" id="IPR017946">
    <property type="entry name" value="PLC-like_Pdiesterase_TIM-brl"/>
</dbReference>
<keyword evidence="3" id="KW-1185">Reference proteome</keyword>
<feature type="domain" description="GP-PDE" evidence="1">
    <location>
        <begin position="14"/>
        <end position="250"/>
    </location>
</feature>
<organism evidence="2 3">
    <name type="scientific">Microcella humidisoli</name>
    <dbReference type="NCBI Taxonomy" id="2963406"/>
    <lineage>
        <taxon>Bacteria</taxon>
        <taxon>Bacillati</taxon>
        <taxon>Actinomycetota</taxon>
        <taxon>Actinomycetes</taxon>
        <taxon>Micrococcales</taxon>
        <taxon>Microbacteriaceae</taxon>
        <taxon>Microcella</taxon>
    </lineage>
</organism>
<accession>A0ABY5FVR0</accession>
<dbReference type="PANTHER" id="PTHR43805:SF1">
    <property type="entry name" value="GP-PDE DOMAIN-CONTAINING PROTEIN"/>
    <property type="match status" value="1"/>
</dbReference>
<dbReference type="SUPFAM" id="SSF51695">
    <property type="entry name" value="PLC-like phosphodiesterases"/>
    <property type="match status" value="1"/>
</dbReference>
<evidence type="ECO:0000313" key="2">
    <source>
        <dbReference type="EMBL" id="UTT62246.1"/>
    </source>
</evidence>